<dbReference type="CDD" id="cd00082">
    <property type="entry name" value="HisKA"/>
    <property type="match status" value="1"/>
</dbReference>
<evidence type="ECO:0000259" key="9">
    <source>
        <dbReference type="PROSITE" id="PS50109"/>
    </source>
</evidence>
<sequence>MSGSKGEDSYKGVGNQGKESVLSERLAFTGRIAASIAHEIRNPLGNVSLAAQQLKKAYSKDSPWSKHIEVIIRNTERINFLITELLNCARPPELNIRPHDLHRIIENVLDSMKNSLTTQWIKVIKKFDAKPSIINVDKEHINRVFLNIIVNSVEAMTKGGTMTISTSIEEDYFVVKIQDTGVGIPEEDIIRIFDPFFSTKSMGVGLGLSIVYGIVVSHGGEISVESIWKRSTVFTISLPIK</sequence>
<evidence type="ECO:0000256" key="6">
    <source>
        <dbReference type="ARBA" id="ARBA00022777"/>
    </source>
</evidence>
<dbReference type="InterPro" id="IPR004358">
    <property type="entry name" value="Sig_transdc_His_kin-like_C"/>
</dbReference>
<dbReference type="InterPro" id="IPR003594">
    <property type="entry name" value="HATPase_dom"/>
</dbReference>
<dbReference type="GO" id="GO:0005524">
    <property type="term" value="F:ATP binding"/>
    <property type="evidence" value="ECO:0007669"/>
    <property type="project" value="UniProtKB-KW"/>
</dbReference>
<evidence type="ECO:0000313" key="11">
    <source>
        <dbReference type="Proteomes" id="UP000177701"/>
    </source>
</evidence>
<dbReference type="PRINTS" id="PR00344">
    <property type="entry name" value="BCTRLSENSOR"/>
</dbReference>
<keyword evidence="5" id="KW-0547">Nucleotide-binding</keyword>
<evidence type="ECO:0000256" key="4">
    <source>
        <dbReference type="ARBA" id="ARBA00022679"/>
    </source>
</evidence>
<keyword evidence="4" id="KW-0808">Transferase</keyword>
<dbReference type="Proteomes" id="UP000177701">
    <property type="component" value="Unassembled WGS sequence"/>
</dbReference>
<dbReference type="GO" id="GO:0000155">
    <property type="term" value="F:phosphorelay sensor kinase activity"/>
    <property type="evidence" value="ECO:0007669"/>
    <property type="project" value="InterPro"/>
</dbReference>
<organism evidence="10 11">
    <name type="scientific">Candidatus Sediminicultor quintus</name>
    <dbReference type="NCBI Taxonomy" id="1797291"/>
    <lineage>
        <taxon>Bacteria</taxon>
        <taxon>Pseudomonadati</taxon>
        <taxon>Atribacterota</taxon>
        <taxon>Candidatus Phoenicimicrobiia</taxon>
        <taxon>Candidatus Pheonicimicrobiales</taxon>
        <taxon>Candidatus Phoenicimicrobiaceae</taxon>
        <taxon>Candidatus Sediminicultor</taxon>
    </lineage>
</organism>
<comment type="caution">
    <text evidence="10">The sequence shown here is derived from an EMBL/GenBank/DDBJ whole genome shotgun (WGS) entry which is preliminary data.</text>
</comment>
<keyword evidence="6" id="KW-0418">Kinase</keyword>
<dbReference type="EMBL" id="MEYH01000105">
    <property type="protein sequence ID" value="OGD13619.1"/>
    <property type="molecule type" value="Genomic_DNA"/>
</dbReference>
<dbReference type="InterPro" id="IPR003661">
    <property type="entry name" value="HisK_dim/P_dom"/>
</dbReference>
<dbReference type="InterPro" id="IPR036890">
    <property type="entry name" value="HATPase_C_sf"/>
</dbReference>
<dbReference type="Pfam" id="PF02518">
    <property type="entry name" value="HATPase_c"/>
    <property type="match status" value="1"/>
</dbReference>
<protein>
    <recommendedName>
        <fullName evidence="2">histidine kinase</fullName>
        <ecNumber evidence="2">2.7.13.3</ecNumber>
    </recommendedName>
</protein>
<evidence type="ECO:0000256" key="8">
    <source>
        <dbReference type="ARBA" id="ARBA00023012"/>
    </source>
</evidence>
<name>A0A1F5A4X6_9BACT</name>
<reference evidence="10 11" key="1">
    <citation type="journal article" date="2016" name="Nat. Commun.">
        <title>Thousands of microbial genomes shed light on interconnected biogeochemical processes in an aquifer system.</title>
        <authorList>
            <person name="Anantharaman K."/>
            <person name="Brown C.T."/>
            <person name="Hug L.A."/>
            <person name="Sharon I."/>
            <person name="Castelle C.J."/>
            <person name="Probst A.J."/>
            <person name="Thomas B.C."/>
            <person name="Singh A."/>
            <person name="Wilkins M.J."/>
            <person name="Karaoz U."/>
            <person name="Brodie E.L."/>
            <person name="Williams K.H."/>
            <person name="Hubbard S.S."/>
            <person name="Banfield J.F."/>
        </authorList>
    </citation>
    <scope>NUCLEOTIDE SEQUENCE [LARGE SCALE GENOMIC DNA]</scope>
</reference>
<dbReference type="PROSITE" id="PS50109">
    <property type="entry name" value="HIS_KIN"/>
    <property type="match status" value="1"/>
</dbReference>
<dbReference type="Pfam" id="PF00512">
    <property type="entry name" value="HisKA"/>
    <property type="match status" value="1"/>
</dbReference>
<accession>A0A1F5A4X6</accession>
<dbReference type="STRING" id="1797291.A2V47_06465"/>
<dbReference type="Gene3D" id="1.10.287.130">
    <property type="match status" value="1"/>
</dbReference>
<dbReference type="PANTHER" id="PTHR43065">
    <property type="entry name" value="SENSOR HISTIDINE KINASE"/>
    <property type="match status" value="1"/>
</dbReference>
<evidence type="ECO:0000256" key="3">
    <source>
        <dbReference type="ARBA" id="ARBA00022553"/>
    </source>
</evidence>
<evidence type="ECO:0000256" key="5">
    <source>
        <dbReference type="ARBA" id="ARBA00022741"/>
    </source>
</evidence>
<gene>
    <name evidence="10" type="ORF">A2V47_06465</name>
</gene>
<evidence type="ECO:0000256" key="7">
    <source>
        <dbReference type="ARBA" id="ARBA00022840"/>
    </source>
</evidence>
<feature type="domain" description="Histidine kinase" evidence="9">
    <location>
        <begin position="35"/>
        <end position="241"/>
    </location>
</feature>
<dbReference type="SMART" id="SM00387">
    <property type="entry name" value="HATPase_c"/>
    <property type="match status" value="1"/>
</dbReference>
<dbReference type="Gene3D" id="3.30.565.10">
    <property type="entry name" value="Histidine kinase-like ATPase, C-terminal domain"/>
    <property type="match status" value="1"/>
</dbReference>
<proteinExistence type="predicted"/>
<dbReference type="PANTHER" id="PTHR43065:SF46">
    <property type="entry name" value="C4-DICARBOXYLATE TRANSPORT SENSOR PROTEIN DCTB"/>
    <property type="match status" value="1"/>
</dbReference>
<keyword evidence="7" id="KW-0067">ATP-binding</keyword>
<dbReference type="InterPro" id="IPR036097">
    <property type="entry name" value="HisK_dim/P_sf"/>
</dbReference>
<comment type="catalytic activity">
    <reaction evidence="1">
        <text>ATP + protein L-histidine = ADP + protein N-phospho-L-histidine.</text>
        <dbReference type="EC" id="2.7.13.3"/>
    </reaction>
</comment>
<keyword evidence="3" id="KW-0597">Phosphoprotein</keyword>
<dbReference type="InterPro" id="IPR005467">
    <property type="entry name" value="His_kinase_dom"/>
</dbReference>
<dbReference type="SUPFAM" id="SSF55874">
    <property type="entry name" value="ATPase domain of HSP90 chaperone/DNA topoisomerase II/histidine kinase"/>
    <property type="match status" value="1"/>
</dbReference>
<dbReference type="SUPFAM" id="SSF47384">
    <property type="entry name" value="Homodimeric domain of signal transducing histidine kinase"/>
    <property type="match status" value="1"/>
</dbReference>
<keyword evidence="8" id="KW-0902">Two-component regulatory system</keyword>
<evidence type="ECO:0000313" key="10">
    <source>
        <dbReference type="EMBL" id="OGD13619.1"/>
    </source>
</evidence>
<dbReference type="AlphaFoldDB" id="A0A1F5A4X6"/>
<dbReference type="SMART" id="SM00388">
    <property type="entry name" value="HisKA"/>
    <property type="match status" value="1"/>
</dbReference>
<dbReference type="EC" id="2.7.13.3" evidence="2"/>
<evidence type="ECO:0000256" key="1">
    <source>
        <dbReference type="ARBA" id="ARBA00000085"/>
    </source>
</evidence>
<evidence type="ECO:0000256" key="2">
    <source>
        <dbReference type="ARBA" id="ARBA00012438"/>
    </source>
</evidence>